<keyword evidence="2 9" id="KW-0378">Hydrolase</keyword>
<dbReference type="PIRSF" id="PIRSF001100">
    <property type="entry name" value="Beta_cellobiohydrolase"/>
    <property type="match status" value="1"/>
</dbReference>
<gene>
    <name evidence="10" type="ORF">ACFPKY_11995</name>
</gene>
<evidence type="ECO:0000256" key="2">
    <source>
        <dbReference type="ARBA" id="ARBA00022801"/>
    </source>
</evidence>
<evidence type="ECO:0000256" key="1">
    <source>
        <dbReference type="ARBA" id="ARBA00022729"/>
    </source>
</evidence>
<evidence type="ECO:0000256" key="8">
    <source>
        <dbReference type="PROSITE-ProRule" id="PRU10057"/>
    </source>
</evidence>
<dbReference type="Pfam" id="PF01341">
    <property type="entry name" value="Glyco_hydro_6"/>
    <property type="match status" value="1"/>
</dbReference>
<accession>A0ABW0N1N6</accession>
<keyword evidence="6 9" id="KW-0326">Glycosidase</keyword>
<organism evidence="10 11">
    <name type="scientific">Nocardioides caricicola</name>
    <dbReference type="NCBI Taxonomy" id="634770"/>
    <lineage>
        <taxon>Bacteria</taxon>
        <taxon>Bacillati</taxon>
        <taxon>Actinomycetota</taxon>
        <taxon>Actinomycetes</taxon>
        <taxon>Propionibacteriales</taxon>
        <taxon>Nocardioidaceae</taxon>
        <taxon>Nocardioides</taxon>
    </lineage>
</organism>
<dbReference type="InterPro" id="IPR036434">
    <property type="entry name" value="Beta_cellobiohydrolase_sf"/>
</dbReference>
<dbReference type="PROSITE" id="PS00656">
    <property type="entry name" value="GLYCOSYL_HYDROL_F6_2"/>
    <property type="match status" value="1"/>
</dbReference>
<proteinExistence type="inferred from homology"/>
<dbReference type="InterPro" id="IPR016288">
    <property type="entry name" value="Beta_cellobiohydrolase"/>
</dbReference>
<comment type="similarity">
    <text evidence="9">Belongs to the glycosyl hydrolase family 6.</text>
</comment>
<feature type="active site" description="Proton donor" evidence="8">
    <location>
        <position position="167"/>
    </location>
</feature>
<keyword evidence="11" id="KW-1185">Reference proteome</keyword>
<dbReference type="RefSeq" id="WP_345178266.1">
    <property type="nucleotide sequence ID" value="NZ_BAABFQ010000007.1"/>
</dbReference>
<keyword evidence="3 9" id="KW-0136">Cellulose degradation</keyword>
<keyword evidence="4" id="KW-1015">Disulfide bond</keyword>
<comment type="caution">
    <text evidence="10">The sequence shown here is derived from an EMBL/GenBank/DDBJ whole genome shotgun (WGS) entry which is preliminary data.</text>
</comment>
<sequence>MPAPPRPRLLTAGVLVALALGPLLAGCSGDEPAAEEAPVEAQAINPFADRAGYADPDSHAAQAAAAAAAGSAEASVFSRLASIPQGIWLTPEEYPARTVGRFVEGIVAGADEADQVPTFVVYGIPDRDCTGGYSAGGLSAEQYVPWVSEIATAAGAGERAVVVVEPDALASALECDNRAERIRLIGEAVAVLRDANVTTYVDGGHSNWIAPTDLADLLEQVGVRDVRGFATNVSNFQTDQDEQAYAEELSAILGGVHYVIDSGRNGVGSTDQWCNPPGRAFGTEPVAAGDNDPERQDAYLWVKPPGESDGECEGGPPAGQFWPERALEMATTSGW</sequence>
<feature type="chain" id="PRO_5044995893" description="Glucanase" evidence="9">
    <location>
        <begin position="26"/>
        <end position="335"/>
    </location>
</feature>
<dbReference type="EC" id="3.2.1.-" evidence="9"/>
<dbReference type="InterPro" id="IPR001524">
    <property type="entry name" value="Glyco_hydro_6_CS"/>
</dbReference>
<evidence type="ECO:0000256" key="9">
    <source>
        <dbReference type="RuleBase" id="RU361186"/>
    </source>
</evidence>
<keyword evidence="1 9" id="KW-0732">Signal</keyword>
<feature type="signal peptide" evidence="9">
    <location>
        <begin position="1"/>
        <end position="25"/>
    </location>
</feature>
<dbReference type="EMBL" id="JBHSMD010000004">
    <property type="protein sequence ID" value="MFC5493826.1"/>
    <property type="molecule type" value="Genomic_DNA"/>
</dbReference>
<protein>
    <recommendedName>
        <fullName evidence="9">Glucanase</fullName>
        <ecNumber evidence="9">3.2.1.-</ecNumber>
    </recommendedName>
</protein>
<dbReference type="SUPFAM" id="SSF51989">
    <property type="entry name" value="Glycosyl hydrolases family 6, cellulases"/>
    <property type="match status" value="1"/>
</dbReference>
<dbReference type="PANTHER" id="PTHR34876">
    <property type="match status" value="1"/>
</dbReference>
<evidence type="ECO:0000256" key="4">
    <source>
        <dbReference type="ARBA" id="ARBA00023157"/>
    </source>
</evidence>
<evidence type="ECO:0000313" key="11">
    <source>
        <dbReference type="Proteomes" id="UP001595956"/>
    </source>
</evidence>
<evidence type="ECO:0000256" key="6">
    <source>
        <dbReference type="ARBA" id="ARBA00023295"/>
    </source>
</evidence>
<name>A0ABW0N1N6_9ACTN</name>
<dbReference type="PRINTS" id="PR00733">
    <property type="entry name" value="GLHYDRLASE6"/>
</dbReference>
<dbReference type="GO" id="GO:0016787">
    <property type="term" value="F:hydrolase activity"/>
    <property type="evidence" value="ECO:0007669"/>
    <property type="project" value="UniProtKB-KW"/>
</dbReference>
<dbReference type="PROSITE" id="PS51257">
    <property type="entry name" value="PROKAR_LIPOPROTEIN"/>
    <property type="match status" value="1"/>
</dbReference>
<keyword evidence="5 9" id="KW-0119">Carbohydrate metabolism</keyword>
<evidence type="ECO:0000313" key="10">
    <source>
        <dbReference type="EMBL" id="MFC5493826.1"/>
    </source>
</evidence>
<evidence type="ECO:0000256" key="3">
    <source>
        <dbReference type="ARBA" id="ARBA00023001"/>
    </source>
</evidence>
<reference evidence="11" key="1">
    <citation type="journal article" date="2019" name="Int. J. Syst. Evol. Microbiol.">
        <title>The Global Catalogue of Microorganisms (GCM) 10K type strain sequencing project: providing services to taxonomists for standard genome sequencing and annotation.</title>
        <authorList>
            <consortium name="The Broad Institute Genomics Platform"/>
            <consortium name="The Broad Institute Genome Sequencing Center for Infectious Disease"/>
            <person name="Wu L."/>
            <person name="Ma J."/>
        </authorList>
    </citation>
    <scope>NUCLEOTIDE SEQUENCE [LARGE SCALE GENOMIC DNA]</scope>
    <source>
        <strain evidence="11">KACC 13778</strain>
    </source>
</reference>
<dbReference type="Proteomes" id="UP001595956">
    <property type="component" value="Unassembled WGS sequence"/>
</dbReference>
<evidence type="ECO:0000256" key="7">
    <source>
        <dbReference type="ARBA" id="ARBA00023326"/>
    </source>
</evidence>
<evidence type="ECO:0000256" key="5">
    <source>
        <dbReference type="ARBA" id="ARBA00023277"/>
    </source>
</evidence>
<keyword evidence="7 9" id="KW-0624">Polysaccharide degradation</keyword>
<dbReference type="PANTHER" id="PTHR34876:SF4">
    <property type="entry name" value="1,4-BETA-D-GLUCAN CELLOBIOHYDROLASE C-RELATED"/>
    <property type="match status" value="1"/>
</dbReference>
<dbReference type="Gene3D" id="3.20.20.40">
    <property type="entry name" value="1, 4-beta cellobiohydrolase"/>
    <property type="match status" value="1"/>
</dbReference>